<dbReference type="EMBL" id="JRNI01000019">
    <property type="protein sequence ID" value="KGF30836.1"/>
    <property type="molecule type" value="Genomic_DNA"/>
</dbReference>
<evidence type="ECO:0000313" key="11">
    <source>
        <dbReference type="EMBL" id="KGF30836.1"/>
    </source>
</evidence>
<keyword evidence="12" id="KW-1185">Reference proteome</keyword>
<comment type="caution">
    <text evidence="11">The sequence shown here is derived from an EMBL/GenBank/DDBJ whole genome shotgun (WGS) entry which is preliminary data.</text>
</comment>
<comment type="similarity">
    <text evidence="8">Belongs to the glycosyltransferase 2 family. GtrB subfamily.</text>
</comment>
<evidence type="ECO:0000256" key="3">
    <source>
        <dbReference type="ARBA" id="ARBA00022676"/>
    </source>
</evidence>
<evidence type="ECO:0000256" key="1">
    <source>
        <dbReference type="ARBA" id="ARBA00004651"/>
    </source>
</evidence>
<keyword evidence="2" id="KW-1003">Cell membrane</keyword>
<evidence type="ECO:0000256" key="4">
    <source>
        <dbReference type="ARBA" id="ARBA00022679"/>
    </source>
</evidence>
<keyword evidence="6 9" id="KW-1133">Transmembrane helix</keyword>
<keyword evidence="4 11" id="KW-0808">Transferase</keyword>
<dbReference type="RefSeq" id="WP_036558810.1">
    <property type="nucleotide sequence ID" value="NZ_JRNI01000019.1"/>
</dbReference>
<dbReference type="PANTHER" id="PTHR48090:SF1">
    <property type="entry name" value="PROPHAGE BACTOPRENOL GLUCOSYL TRANSFERASE HOMOLOG"/>
    <property type="match status" value="1"/>
</dbReference>
<name>A0A095Z940_9BURK</name>
<dbReference type="CDD" id="cd04187">
    <property type="entry name" value="DPM1_like_bac"/>
    <property type="match status" value="1"/>
</dbReference>
<dbReference type="GO" id="GO:0016757">
    <property type="term" value="F:glycosyltransferase activity"/>
    <property type="evidence" value="ECO:0007669"/>
    <property type="project" value="UniProtKB-KW"/>
</dbReference>
<dbReference type="eggNOG" id="COG1215">
    <property type="taxonomic scope" value="Bacteria"/>
</dbReference>
<dbReference type="Proteomes" id="UP000029629">
    <property type="component" value="Unassembled WGS sequence"/>
</dbReference>
<dbReference type="InterPro" id="IPR050256">
    <property type="entry name" value="Glycosyltransferase_2"/>
</dbReference>
<feature type="transmembrane region" description="Helical" evidence="9">
    <location>
        <begin position="245"/>
        <end position="266"/>
    </location>
</feature>
<feature type="domain" description="Glycosyltransferase 2-like" evidence="10">
    <location>
        <begin position="21"/>
        <end position="183"/>
    </location>
</feature>
<reference evidence="11 12" key="1">
    <citation type="submission" date="2014-07" db="EMBL/GenBank/DDBJ databases">
        <authorList>
            <person name="McCorrison J."/>
            <person name="Sanka R."/>
            <person name="Torralba M."/>
            <person name="Gillis M."/>
            <person name="Haft D.H."/>
            <person name="Methe B."/>
            <person name="Sutton G."/>
            <person name="Nelson K.E."/>
        </authorList>
    </citation>
    <scope>NUCLEOTIDE SEQUENCE [LARGE SCALE GENOMIC DNA]</scope>
    <source>
        <strain evidence="11 12">DNF00040</strain>
    </source>
</reference>
<protein>
    <submittedName>
        <fullName evidence="11">Glycosyl transferase family 2</fullName>
    </submittedName>
</protein>
<proteinExistence type="inferred from homology"/>
<dbReference type="InterPro" id="IPR001173">
    <property type="entry name" value="Glyco_trans_2-like"/>
</dbReference>
<dbReference type="OrthoDB" id="9811884at2"/>
<accession>A0A095Z940</accession>
<feature type="transmembrane region" description="Helical" evidence="9">
    <location>
        <begin position="278"/>
        <end position="303"/>
    </location>
</feature>
<evidence type="ECO:0000256" key="6">
    <source>
        <dbReference type="ARBA" id="ARBA00022989"/>
    </source>
</evidence>
<evidence type="ECO:0000256" key="7">
    <source>
        <dbReference type="ARBA" id="ARBA00023136"/>
    </source>
</evidence>
<keyword evidence="3" id="KW-0328">Glycosyltransferase</keyword>
<sequence length="369" mass="41002">MTPYPFKETVAVNQQASVALSLVIPVYNEKPVIPLLLERLKQVMSGLDLSYEIVLVDDGSRDGSGELMYRLALSDPSLHVLRLSRNFGKEAALTAGLDHARGEAVIIMDADLQDPPELIPQMVAHWREGYDVVSMKRRSREGETRFKTWSAHCYYRMLNKISDVDIPTDTGDFRLLSRHALEALKQLPERNRYMKGLFAWIGMKTKVVEYDRQARVAGKSKWDYFALVGLAFEGITSFSRSPLRLAMGLGVFIALAGVLFGLWIVFKTLMLGEVVPGYPSIIALVTFLGGVQLMTVGLLGEYVGKIYYESKQRPIYLLSDAVEQAQACRPAYGGISQASPYVATVHGHPMAQSLEPSAEKAPLAQRKVS</sequence>
<evidence type="ECO:0000259" key="10">
    <source>
        <dbReference type="Pfam" id="PF00535"/>
    </source>
</evidence>
<evidence type="ECO:0000256" key="2">
    <source>
        <dbReference type="ARBA" id="ARBA00022475"/>
    </source>
</evidence>
<dbReference type="Pfam" id="PF00535">
    <property type="entry name" value="Glycos_transf_2"/>
    <property type="match status" value="1"/>
</dbReference>
<evidence type="ECO:0000256" key="9">
    <source>
        <dbReference type="SAM" id="Phobius"/>
    </source>
</evidence>
<dbReference type="PANTHER" id="PTHR48090">
    <property type="entry name" value="UNDECAPRENYL-PHOSPHATE 4-DEOXY-4-FORMAMIDO-L-ARABINOSE TRANSFERASE-RELATED"/>
    <property type="match status" value="1"/>
</dbReference>
<dbReference type="InterPro" id="IPR029044">
    <property type="entry name" value="Nucleotide-diphossugar_trans"/>
</dbReference>
<keyword evidence="7 9" id="KW-0472">Membrane</keyword>
<dbReference type="AlphaFoldDB" id="A0A095Z940"/>
<dbReference type="FunFam" id="3.90.550.10:FF:000079">
    <property type="entry name" value="Probable glycosyl transferase"/>
    <property type="match status" value="1"/>
</dbReference>
<evidence type="ECO:0000256" key="8">
    <source>
        <dbReference type="ARBA" id="ARBA00038152"/>
    </source>
</evidence>
<comment type="subcellular location">
    <subcellularLocation>
        <location evidence="1">Cell membrane</location>
        <topology evidence="1">Multi-pass membrane protein</topology>
    </subcellularLocation>
</comment>
<evidence type="ECO:0000313" key="12">
    <source>
        <dbReference type="Proteomes" id="UP000029629"/>
    </source>
</evidence>
<gene>
    <name evidence="11" type="ORF">HMPREF2130_05300</name>
</gene>
<dbReference type="SUPFAM" id="SSF53448">
    <property type="entry name" value="Nucleotide-diphospho-sugar transferases"/>
    <property type="match status" value="1"/>
</dbReference>
<keyword evidence="5 9" id="KW-0812">Transmembrane</keyword>
<dbReference type="Gene3D" id="3.90.550.10">
    <property type="entry name" value="Spore Coat Polysaccharide Biosynthesis Protein SpsA, Chain A"/>
    <property type="match status" value="1"/>
</dbReference>
<organism evidence="11 12">
    <name type="scientific">Oligella urethralis DNF00040</name>
    <dbReference type="NCBI Taxonomy" id="1401065"/>
    <lineage>
        <taxon>Bacteria</taxon>
        <taxon>Pseudomonadati</taxon>
        <taxon>Pseudomonadota</taxon>
        <taxon>Betaproteobacteria</taxon>
        <taxon>Burkholderiales</taxon>
        <taxon>Alcaligenaceae</taxon>
        <taxon>Oligella</taxon>
    </lineage>
</organism>
<evidence type="ECO:0000256" key="5">
    <source>
        <dbReference type="ARBA" id="ARBA00022692"/>
    </source>
</evidence>
<dbReference type="GO" id="GO:0005886">
    <property type="term" value="C:plasma membrane"/>
    <property type="evidence" value="ECO:0007669"/>
    <property type="project" value="UniProtKB-SubCell"/>
</dbReference>